<keyword evidence="3" id="KW-1185">Reference proteome</keyword>
<proteinExistence type="predicted"/>
<evidence type="ECO:0000259" key="1">
    <source>
        <dbReference type="PROSITE" id="PS51707"/>
    </source>
</evidence>
<dbReference type="Gene3D" id="2.40.320.10">
    <property type="entry name" value="Hypothetical Protein Pfu-838710-001"/>
    <property type="match status" value="1"/>
</dbReference>
<sequence>MSRNLEVKAKIDDISIAEKIAIEIGADLKDDFTQIDTYFNIQDGRLKLREFDSGKAELIFYRRDENNTQRWSDYEIVQVCDAEKLKNLLSKAFGVKIVVEKRRKVYIYKNARIHIDSVKELGNFIEFEVIYNGDEKQVSDLMQFLIEKFNLDKEKFIKVSYSDLLIQKQKQDKK</sequence>
<dbReference type="RefSeq" id="WP_092350120.1">
    <property type="nucleotide sequence ID" value="NZ_CZVW01000013.1"/>
</dbReference>
<dbReference type="SUPFAM" id="SSF55154">
    <property type="entry name" value="CYTH-like phosphatases"/>
    <property type="match status" value="1"/>
</dbReference>
<dbReference type="EMBL" id="CZVW01000013">
    <property type="protein sequence ID" value="CUT02668.1"/>
    <property type="molecule type" value="Genomic_DNA"/>
</dbReference>
<dbReference type="AlphaFoldDB" id="A0A0P1NUB9"/>
<dbReference type="CDD" id="cd07890">
    <property type="entry name" value="CYTH-like_AC_IV-like"/>
    <property type="match status" value="1"/>
</dbReference>
<dbReference type="SMART" id="SM01118">
    <property type="entry name" value="CYTH"/>
    <property type="match status" value="1"/>
</dbReference>
<name>A0A0P1NUB9_9BACT</name>
<feature type="domain" description="CYTH" evidence="1">
    <location>
        <begin position="2"/>
        <end position="167"/>
    </location>
</feature>
<evidence type="ECO:0000313" key="3">
    <source>
        <dbReference type="Proteomes" id="UP000199197"/>
    </source>
</evidence>
<protein>
    <submittedName>
        <fullName evidence="2">Adenylyl cyclase CyaB, putative</fullName>
    </submittedName>
</protein>
<dbReference type="InterPro" id="IPR023577">
    <property type="entry name" value="CYTH_domain"/>
</dbReference>
<dbReference type="PANTHER" id="PTHR21028">
    <property type="entry name" value="SI:CH211-156B7.4"/>
    <property type="match status" value="1"/>
</dbReference>
<organism evidence="2 3">
    <name type="scientific">Candidatus Chryseopegocella kryptomonas</name>
    <dbReference type="NCBI Taxonomy" id="1633643"/>
    <lineage>
        <taxon>Bacteria</taxon>
        <taxon>Pseudomonadati</taxon>
        <taxon>Candidatus Kryptoniota</taxon>
        <taxon>Candidatus Chryseopegocella</taxon>
    </lineage>
</organism>
<dbReference type="InterPro" id="IPR008173">
    <property type="entry name" value="Adenylyl_cyclase_CyaB"/>
</dbReference>
<gene>
    <name evidence="2" type="ORF">JGI23_01307</name>
</gene>
<dbReference type="Pfam" id="PF01928">
    <property type="entry name" value="CYTH"/>
    <property type="match status" value="1"/>
</dbReference>
<dbReference type="PANTHER" id="PTHR21028:SF2">
    <property type="entry name" value="CYTH DOMAIN-CONTAINING PROTEIN"/>
    <property type="match status" value="1"/>
</dbReference>
<dbReference type="InterPro" id="IPR033469">
    <property type="entry name" value="CYTH-like_dom_sf"/>
</dbReference>
<accession>A0A0P1NUB9</accession>
<reference evidence="3" key="1">
    <citation type="submission" date="2015-11" db="EMBL/GenBank/DDBJ databases">
        <authorList>
            <person name="Varghese N."/>
        </authorList>
    </citation>
    <scope>NUCLEOTIDE SEQUENCE [LARGE SCALE GENOMIC DNA]</scope>
    <source>
        <strain evidence="3">JGI-23</strain>
    </source>
</reference>
<dbReference type="Proteomes" id="UP000199197">
    <property type="component" value="Unassembled WGS sequence"/>
</dbReference>
<dbReference type="OrthoDB" id="271656at2"/>
<dbReference type="PROSITE" id="PS51707">
    <property type="entry name" value="CYTH"/>
    <property type="match status" value="1"/>
</dbReference>
<evidence type="ECO:0000313" key="2">
    <source>
        <dbReference type="EMBL" id="CUT02668.1"/>
    </source>
</evidence>